<reference evidence="4 5" key="1">
    <citation type="journal article" date="2014" name="Am. J. Bot.">
        <title>Genome assembly and annotation for red clover (Trifolium pratense; Fabaceae).</title>
        <authorList>
            <person name="Istvanek J."/>
            <person name="Jaros M."/>
            <person name="Krenek A."/>
            <person name="Repkova J."/>
        </authorList>
    </citation>
    <scope>NUCLEOTIDE SEQUENCE [LARGE SCALE GENOMIC DNA]</scope>
    <source>
        <strain evidence="5">cv. Tatra</strain>
        <tissue evidence="4">Young leaves</tissue>
    </source>
</reference>
<reference evidence="4 5" key="2">
    <citation type="journal article" date="2017" name="Front. Plant Sci.">
        <title>Gene Classification and Mining of Molecular Markers Useful in Red Clover (Trifolium pratense) Breeding.</title>
        <authorList>
            <person name="Istvanek J."/>
            <person name="Dluhosova J."/>
            <person name="Dluhos P."/>
            <person name="Patkova L."/>
            <person name="Nedelnik J."/>
            <person name="Repkova J."/>
        </authorList>
    </citation>
    <scope>NUCLEOTIDE SEQUENCE [LARGE SCALE GENOMIC DNA]</scope>
    <source>
        <strain evidence="5">cv. Tatra</strain>
        <tissue evidence="4">Young leaves</tissue>
    </source>
</reference>
<dbReference type="InterPro" id="IPR004146">
    <property type="entry name" value="DC1"/>
</dbReference>
<protein>
    <recommendedName>
        <fullName evidence="3">DC1 domain-containing protein</fullName>
    </recommendedName>
</protein>
<organism evidence="4 5">
    <name type="scientific">Trifolium pratense</name>
    <name type="common">Red clover</name>
    <dbReference type="NCBI Taxonomy" id="57577"/>
    <lineage>
        <taxon>Eukaryota</taxon>
        <taxon>Viridiplantae</taxon>
        <taxon>Streptophyta</taxon>
        <taxon>Embryophyta</taxon>
        <taxon>Tracheophyta</taxon>
        <taxon>Spermatophyta</taxon>
        <taxon>Magnoliopsida</taxon>
        <taxon>eudicotyledons</taxon>
        <taxon>Gunneridae</taxon>
        <taxon>Pentapetalae</taxon>
        <taxon>rosids</taxon>
        <taxon>fabids</taxon>
        <taxon>Fabales</taxon>
        <taxon>Fabaceae</taxon>
        <taxon>Papilionoideae</taxon>
        <taxon>50 kb inversion clade</taxon>
        <taxon>NPAAA clade</taxon>
        <taxon>Hologalegina</taxon>
        <taxon>IRL clade</taxon>
        <taxon>Trifolieae</taxon>
        <taxon>Trifolium</taxon>
    </lineage>
</organism>
<accession>A0A2K3M847</accession>
<proteinExistence type="predicted"/>
<dbReference type="AlphaFoldDB" id="A0A2K3M847"/>
<feature type="non-terminal residue" evidence="4">
    <location>
        <position position="320"/>
    </location>
</feature>
<feature type="domain" description="DC1" evidence="3">
    <location>
        <begin position="3"/>
        <end position="47"/>
    </location>
</feature>
<dbReference type="InterPro" id="IPR046349">
    <property type="entry name" value="C1-like_sf"/>
</dbReference>
<dbReference type="Pfam" id="PF03107">
    <property type="entry name" value="C1_2"/>
    <property type="match status" value="1"/>
</dbReference>
<dbReference type="PANTHER" id="PTHR46477">
    <property type="entry name" value="CYSTEINE/HISTIDINE-RICH C1 DOMAIN FAMILY PROTEIN"/>
    <property type="match status" value="1"/>
</dbReference>
<dbReference type="Gene3D" id="3.30.60.20">
    <property type="match status" value="1"/>
</dbReference>
<keyword evidence="1" id="KW-0677">Repeat</keyword>
<dbReference type="STRING" id="57577.A0A2K3M847"/>
<feature type="transmembrane region" description="Helical" evidence="2">
    <location>
        <begin position="213"/>
        <end position="241"/>
    </location>
</feature>
<evidence type="ECO:0000313" key="4">
    <source>
        <dbReference type="EMBL" id="PNX86976.1"/>
    </source>
</evidence>
<sequence length="320" mass="35927">MDHQHAFQLKPAGAPYTCSGCGQLGFGSRYHCKDNINCNYILHEECANPDPRPFHPFFERSIFKFYKEAPGYETRICDACRKDVLGFVYHCSRTNIDLHPCCLKLKRSISDESGNVTLKLLQKVGSKCVKCKHKHVDGKVEGWSYYDGKSYYHVACFKDLILENWSRGYFSQEDRSIANSTNRETQLALTSMEIASSSSGSRRGRTMSKYTKIAVLVFKLIFSAIFGNPISAFVAIFPSWISESLNSNWKSFQFEEEFDVTKDEHSLLINNECSAVLGVSSVLEYQSAVLSVFADVAAAFSCEALKADVTVFNLMDSGDG</sequence>
<dbReference type="EMBL" id="ASHM01052652">
    <property type="protein sequence ID" value="PNX86976.1"/>
    <property type="molecule type" value="Genomic_DNA"/>
</dbReference>
<keyword evidence="2" id="KW-1133">Transmembrane helix</keyword>
<keyword evidence="2" id="KW-0812">Transmembrane</keyword>
<evidence type="ECO:0000256" key="2">
    <source>
        <dbReference type="SAM" id="Phobius"/>
    </source>
</evidence>
<evidence type="ECO:0000256" key="1">
    <source>
        <dbReference type="ARBA" id="ARBA00022737"/>
    </source>
</evidence>
<dbReference type="Proteomes" id="UP000236291">
    <property type="component" value="Unassembled WGS sequence"/>
</dbReference>
<evidence type="ECO:0000313" key="5">
    <source>
        <dbReference type="Proteomes" id="UP000236291"/>
    </source>
</evidence>
<gene>
    <name evidence="4" type="ORF">L195_g043059</name>
</gene>
<keyword evidence="2" id="KW-0472">Membrane</keyword>
<dbReference type="SUPFAM" id="SSF57889">
    <property type="entry name" value="Cysteine-rich domain"/>
    <property type="match status" value="2"/>
</dbReference>
<comment type="caution">
    <text evidence="4">The sequence shown here is derived from an EMBL/GenBank/DDBJ whole genome shotgun (WGS) entry which is preliminary data.</text>
</comment>
<name>A0A2K3M847_TRIPR</name>
<evidence type="ECO:0000259" key="3">
    <source>
        <dbReference type="Pfam" id="PF03107"/>
    </source>
</evidence>
<dbReference type="PANTHER" id="PTHR46477:SF15">
    <property type="entry name" value="CYSTEINE_HISTIDINE-RICH C1 DOMAIN PROTEIN"/>
    <property type="match status" value="1"/>
</dbReference>